<evidence type="ECO:0000256" key="6">
    <source>
        <dbReference type="SAM" id="Phobius"/>
    </source>
</evidence>
<sequence>MANFNQYFLLADHIKLSLLERQVAIHSNTKSASQDSYLSSLLESLREGIEKINIEQSRLENLGDKDASQTIQEIQKNLQAQYDDFITKFRDITPTKVMSNSLHINDAVSSGHVMETPERSLIGLSTKSLKTSIRGSPNTPITSKTVRFSDSPQRTNSSLFFPYRDEPNSIDGSQFDNQQLLSYHSRIMNQQDQALDNLSKSIQRQRELSIQIGGELHEQVEILDGIDENVDRHQTRLRQTMKQLETTARNVKNSKQIKIIAILITILVILIIILNY</sequence>
<dbReference type="PROSITE" id="PS50192">
    <property type="entry name" value="T_SNARE"/>
    <property type="match status" value="1"/>
</dbReference>
<feature type="domain" description="T-SNARE coiled-coil homology" evidence="7">
    <location>
        <begin position="185"/>
        <end position="247"/>
    </location>
</feature>
<dbReference type="SMART" id="SM00397">
    <property type="entry name" value="t_SNARE"/>
    <property type="match status" value="1"/>
</dbReference>
<dbReference type="AlphaFoldDB" id="A0A0B1P4V4"/>
<comment type="caution">
    <text evidence="8">The sequence shown here is derived from an EMBL/GenBank/DDBJ whole genome shotgun (WGS) entry which is preliminary data.</text>
</comment>
<protein>
    <submittedName>
        <fullName evidence="8">Putative snare complex subunit</fullName>
    </submittedName>
</protein>
<evidence type="ECO:0000256" key="4">
    <source>
        <dbReference type="ARBA" id="ARBA00022989"/>
    </source>
</evidence>
<dbReference type="STRING" id="52586.A0A0B1P4V4"/>
<feature type="transmembrane region" description="Helical" evidence="6">
    <location>
        <begin position="257"/>
        <end position="274"/>
    </location>
</feature>
<dbReference type="Pfam" id="PF05739">
    <property type="entry name" value="SNARE"/>
    <property type="match status" value="1"/>
</dbReference>
<dbReference type="Proteomes" id="UP000030854">
    <property type="component" value="Unassembled WGS sequence"/>
</dbReference>
<dbReference type="SUPFAM" id="SSF58038">
    <property type="entry name" value="SNARE fusion complex"/>
    <property type="match status" value="1"/>
</dbReference>
<dbReference type="HOGENOM" id="CLU_053570_0_0_1"/>
<dbReference type="GO" id="GO:0005737">
    <property type="term" value="C:cytoplasm"/>
    <property type="evidence" value="ECO:0007669"/>
    <property type="project" value="UniProtKB-ARBA"/>
</dbReference>
<dbReference type="GO" id="GO:0012505">
    <property type="term" value="C:endomembrane system"/>
    <property type="evidence" value="ECO:0007669"/>
    <property type="project" value="UniProtKB-ARBA"/>
</dbReference>
<keyword evidence="2" id="KW-0813">Transport</keyword>
<evidence type="ECO:0000256" key="5">
    <source>
        <dbReference type="ARBA" id="ARBA00023136"/>
    </source>
</evidence>
<gene>
    <name evidence="8" type="ORF">EV44_g5041</name>
</gene>
<evidence type="ECO:0000313" key="8">
    <source>
        <dbReference type="EMBL" id="KHJ33722.1"/>
    </source>
</evidence>
<name>A0A0B1P4V4_UNCNE</name>
<evidence type="ECO:0000256" key="1">
    <source>
        <dbReference type="ARBA" id="ARBA00004167"/>
    </source>
</evidence>
<organism evidence="8 9">
    <name type="scientific">Uncinula necator</name>
    <name type="common">Grape powdery mildew</name>
    <dbReference type="NCBI Taxonomy" id="52586"/>
    <lineage>
        <taxon>Eukaryota</taxon>
        <taxon>Fungi</taxon>
        <taxon>Dikarya</taxon>
        <taxon>Ascomycota</taxon>
        <taxon>Pezizomycotina</taxon>
        <taxon>Leotiomycetes</taxon>
        <taxon>Erysiphales</taxon>
        <taxon>Erysiphaceae</taxon>
        <taxon>Erysiphe</taxon>
    </lineage>
</organism>
<dbReference type="PANTHER" id="PTHR12791">
    <property type="entry name" value="GOLGI SNARE BET1-RELATED"/>
    <property type="match status" value="1"/>
</dbReference>
<dbReference type="OMA" id="QIHAYHS"/>
<dbReference type="Gene3D" id="1.20.5.110">
    <property type="match status" value="1"/>
</dbReference>
<dbReference type="GO" id="GO:0016020">
    <property type="term" value="C:membrane"/>
    <property type="evidence" value="ECO:0007669"/>
    <property type="project" value="UniProtKB-SubCell"/>
</dbReference>
<evidence type="ECO:0000256" key="2">
    <source>
        <dbReference type="ARBA" id="ARBA00022448"/>
    </source>
</evidence>
<dbReference type="EMBL" id="JNVN01001269">
    <property type="protein sequence ID" value="KHJ33722.1"/>
    <property type="molecule type" value="Genomic_DNA"/>
</dbReference>
<dbReference type="InterPro" id="IPR000727">
    <property type="entry name" value="T_SNARE_dom"/>
</dbReference>
<keyword evidence="5 6" id="KW-0472">Membrane</keyword>
<dbReference type="CDD" id="cd15859">
    <property type="entry name" value="SNARE_SYN8"/>
    <property type="match status" value="1"/>
</dbReference>
<evidence type="ECO:0000313" key="9">
    <source>
        <dbReference type="Proteomes" id="UP000030854"/>
    </source>
</evidence>
<keyword evidence="4 6" id="KW-1133">Transmembrane helix</keyword>
<evidence type="ECO:0000259" key="7">
    <source>
        <dbReference type="PROSITE" id="PS50192"/>
    </source>
</evidence>
<evidence type="ECO:0000256" key="3">
    <source>
        <dbReference type="ARBA" id="ARBA00022692"/>
    </source>
</evidence>
<comment type="subcellular location">
    <subcellularLocation>
        <location evidence="1">Membrane</location>
        <topology evidence="1">Single-pass membrane protein</topology>
    </subcellularLocation>
</comment>
<keyword evidence="9" id="KW-1185">Reference proteome</keyword>
<proteinExistence type="predicted"/>
<reference evidence="8 9" key="1">
    <citation type="journal article" date="2014" name="BMC Genomics">
        <title>Adaptive genomic structural variation in the grape powdery mildew pathogen, Erysiphe necator.</title>
        <authorList>
            <person name="Jones L."/>
            <person name="Riaz S."/>
            <person name="Morales-Cruz A."/>
            <person name="Amrine K.C."/>
            <person name="McGuire B."/>
            <person name="Gubler W.D."/>
            <person name="Walker M.A."/>
            <person name="Cantu D."/>
        </authorList>
    </citation>
    <scope>NUCLEOTIDE SEQUENCE [LARGE SCALE GENOMIC DNA]</scope>
    <source>
        <strain evidence="9">c</strain>
    </source>
</reference>
<accession>A0A0B1P4V4</accession>
<keyword evidence="3 6" id="KW-0812">Transmembrane</keyword>